<dbReference type="InterPro" id="IPR000857">
    <property type="entry name" value="MyTH4_dom"/>
</dbReference>
<feature type="region of interest" description="Disordered" evidence="10">
    <location>
        <begin position="2391"/>
        <end position="2464"/>
    </location>
</feature>
<comment type="caution">
    <text evidence="14">The sequence shown here is derived from an EMBL/GenBank/DDBJ whole genome shotgun (WGS) entry which is preliminary data.</text>
</comment>
<feature type="compositionally biased region" description="Polar residues" evidence="10">
    <location>
        <begin position="1848"/>
        <end position="1859"/>
    </location>
</feature>
<dbReference type="GO" id="GO:0003779">
    <property type="term" value="F:actin binding"/>
    <property type="evidence" value="ECO:0007669"/>
    <property type="project" value="UniProtKB-KW"/>
</dbReference>
<gene>
    <name evidence="14" type="ORF">B5V51_1508</name>
</gene>
<dbReference type="PANTHER" id="PTHR22692">
    <property type="entry name" value="MYOSIN VII, XV"/>
    <property type="match status" value="1"/>
</dbReference>
<dbReference type="EMBL" id="NWSH01000131">
    <property type="protein sequence ID" value="PCG79227.1"/>
    <property type="molecule type" value="Genomic_DNA"/>
</dbReference>
<evidence type="ECO:0000256" key="6">
    <source>
        <dbReference type="ARBA" id="ARBA00023054"/>
    </source>
</evidence>
<dbReference type="FunFam" id="1.20.58.530:FF:000005">
    <property type="entry name" value="unconventional myosin-IXa isoform X1"/>
    <property type="match status" value="1"/>
</dbReference>
<dbReference type="PROSITE" id="PS51016">
    <property type="entry name" value="MYTH4"/>
    <property type="match status" value="2"/>
</dbReference>
<keyword evidence="6" id="KW-0175">Coiled coil</keyword>
<feature type="region of interest" description="Disordered" evidence="10">
    <location>
        <begin position="1238"/>
        <end position="1298"/>
    </location>
</feature>
<dbReference type="CDD" id="cd13201">
    <property type="entry name" value="FERM_C_MyoXV"/>
    <property type="match status" value="1"/>
</dbReference>
<feature type="region of interest" description="Disordered" evidence="10">
    <location>
        <begin position="1161"/>
        <end position="1214"/>
    </location>
</feature>
<evidence type="ECO:0000256" key="1">
    <source>
        <dbReference type="ARBA" id="ARBA00004496"/>
    </source>
</evidence>
<evidence type="ECO:0000259" key="13">
    <source>
        <dbReference type="PROSITE" id="PS51456"/>
    </source>
</evidence>
<dbReference type="SMART" id="SM00295">
    <property type="entry name" value="B41"/>
    <property type="match status" value="1"/>
</dbReference>
<dbReference type="PROSITE" id="PS51456">
    <property type="entry name" value="MYOSIN_MOTOR"/>
    <property type="match status" value="1"/>
</dbReference>
<feature type="region of interest" description="Disordered" evidence="10">
    <location>
        <begin position="2476"/>
        <end position="2584"/>
    </location>
</feature>
<keyword evidence="4 9" id="KW-0547">Nucleotide-binding</keyword>
<dbReference type="CDD" id="cd23767">
    <property type="entry name" value="IQCD"/>
    <property type="match status" value="1"/>
</dbReference>
<feature type="domain" description="FERM" evidence="11">
    <location>
        <begin position="2945"/>
        <end position="3254"/>
    </location>
</feature>
<dbReference type="PANTHER" id="PTHR22692:SF26">
    <property type="entry name" value="SH3 DOMAIN-CONTAINING PROTEIN"/>
    <property type="match status" value="1"/>
</dbReference>
<feature type="compositionally biased region" description="Basic and acidic residues" evidence="10">
    <location>
        <begin position="2697"/>
        <end position="2736"/>
    </location>
</feature>
<dbReference type="GO" id="GO:0071944">
    <property type="term" value="C:cell periphery"/>
    <property type="evidence" value="ECO:0007669"/>
    <property type="project" value="UniProtKB-ARBA"/>
</dbReference>
<dbReference type="GO" id="GO:0016459">
    <property type="term" value="C:myosin complex"/>
    <property type="evidence" value="ECO:0007669"/>
    <property type="project" value="UniProtKB-KW"/>
</dbReference>
<evidence type="ECO:0000256" key="4">
    <source>
        <dbReference type="ARBA" id="ARBA00022741"/>
    </source>
</evidence>
<dbReference type="InterPro" id="IPR041795">
    <property type="entry name" value="MyoXV_FERM_C"/>
</dbReference>
<feature type="domain" description="MyTH4" evidence="12">
    <location>
        <begin position="937"/>
        <end position="1096"/>
    </location>
</feature>
<feature type="compositionally biased region" description="Pro residues" evidence="10">
    <location>
        <begin position="1888"/>
        <end position="1922"/>
    </location>
</feature>
<protein>
    <recommendedName>
        <fullName evidence="15">Unconventional myosin-XV</fullName>
    </recommendedName>
</protein>
<evidence type="ECO:0000256" key="8">
    <source>
        <dbReference type="ARBA" id="ARBA00023175"/>
    </source>
</evidence>
<dbReference type="InterPro" id="IPR000048">
    <property type="entry name" value="IQ_motif_EF-hand-BS"/>
</dbReference>
<reference evidence="14" key="1">
    <citation type="submission" date="2017-09" db="EMBL/GenBank/DDBJ databases">
        <title>Contemporary evolution of a Lepidopteran species, Heliothis virescens, in response to modern agricultural practices.</title>
        <authorList>
            <person name="Fritz M.L."/>
            <person name="Deyonke A.M."/>
            <person name="Papanicolaou A."/>
            <person name="Micinski S."/>
            <person name="Westbrook J."/>
            <person name="Gould F."/>
        </authorList>
    </citation>
    <scope>NUCLEOTIDE SEQUENCE [LARGE SCALE GENOMIC DNA]</scope>
    <source>
        <strain evidence="14">HvINT-</strain>
        <tissue evidence="14">Whole body</tissue>
    </source>
</reference>
<name>A0A2A4K4Q7_HELVI</name>
<feature type="region of interest" description="Actin-binding" evidence="9">
    <location>
        <begin position="639"/>
        <end position="661"/>
    </location>
</feature>
<dbReference type="FunFam" id="3.40.850.10:FF:000008">
    <property type="entry name" value="Putative unconventional myosin-IXa"/>
    <property type="match status" value="1"/>
</dbReference>
<dbReference type="GO" id="GO:0030182">
    <property type="term" value="P:neuron differentiation"/>
    <property type="evidence" value="ECO:0007669"/>
    <property type="project" value="UniProtKB-ARBA"/>
</dbReference>
<evidence type="ECO:0000256" key="9">
    <source>
        <dbReference type="PROSITE-ProRule" id="PRU00782"/>
    </source>
</evidence>
<evidence type="ECO:0008006" key="15">
    <source>
        <dbReference type="Google" id="ProtNLM"/>
    </source>
</evidence>
<feature type="region of interest" description="Disordered" evidence="10">
    <location>
        <begin position="1761"/>
        <end position="2034"/>
    </location>
</feature>
<dbReference type="InterPro" id="IPR019749">
    <property type="entry name" value="Band_41_domain"/>
</dbReference>
<feature type="compositionally biased region" description="Basic and acidic residues" evidence="10">
    <location>
        <begin position="2454"/>
        <end position="2464"/>
    </location>
</feature>
<keyword evidence="9" id="KW-0009">Actin-binding</keyword>
<dbReference type="Pfam" id="PF00784">
    <property type="entry name" value="MyTH4"/>
    <property type="match status" value="2"/>
</dbReference>
<dbReference type="Gene3D" id="1.20.5.190">
    <property type="match status" value="1"/>
</dbReference>
<feature type="region of interest" description="Disordered" evidence="10">
    <location>
        <begin position="2113"/>
        <end position="2140"/>
    </location>
</feature>
<evidence type="ECO:0000313" key="14">
    <source>
        <dbReference type="EMBL" id="PCG79227.1"/>
    </source>
</evidence>
<feature type="domain" description="MyTH4" evidence="12">
    <location>
        <begin position="2781"/>
        <end position="2940"/>
    </location>
</feature>
<feature type="compositionally biased region" description="Basic and acidic residues" evidence="10">
    <location>
        <begin position="1773"/>
        <end position="1784"/>
    </location>
</feature>
<dbReference type="PROSITE" id="PS50057">
    <property type="entry name" value="FERM_3"/>
    <property type="match status" value="1"/>
</dbReference>
<evidence type="ECO:0000256" key="2">
    <source>
        <dbReference type="ARBA" id="ARBA00008314"/>
    </source>
</evidence>
<dbReference type="GO" id="GO:0005737">
    <property type="term" value="C:cytoplasm"/>
    <property type="evidence" value="ECO:0007669"/>
    <property type="project" value="UniProtKB-SubCell"/>
</dbReference>
<dbReference type="InterPro" id="IPR051567">
    <property type="entry name" value="Unconventional_Myosin_ATPase"/>
</dbReference>
<evidence type="ECO:0000256" key="5">
    <source>
        <dbReference type="ARBA" id="ARBA00022840"/>
    </source>
</evidence>
<dbReference type="InterPro" id="IPR036057">
    <property type="entry name" value="MYSc_Myo15"/>
</dbReference>
<dbReference type="InterPro" id="IPR001609">
    <property type="entry name" value="Myosin_head_motor_dom-like"/>
</dbReference>
<feature type="region of interest" description="Disordered" evidence="10">
    <location>
        <begin position="1680"/>
        <end position="1711"/>
    </location>
</feature>
<dbReference type="PRINTS" id="PR00193">
    <property type="entry name" value="MYOSINHEAVY"/>
</dbReference>
<feature type="compositionally biased region" description="Basic and acidic residues" evidence="10">
    <location>
        <begin position="2646"/>
        <end position="2690"/>
    </location>
</feature>
<keyword evidence="7 9" id="KW-0518">Myosin</keyword>
<dbReference type="Gene3D" id="1.20.58.530">
    <property type="match status" value="1"/>
</dbReference>
<dbReference type="GO" id="GO:0009887">
    <property type="term" value="P:animal organ morphogenesis"/>
    <property type="evidence" value="ECO:0007669"/>
    <property type="project" value="UniProtKB-ARBA"/>
</dbReference>
<dbReference type="CDD" id="cd01387">
    <property type="entry name" value="MYSc_Myo15"/>
    <property type="match status" value="1"/>
</dbReference>
<evidence type="ECO:0000256" key="7">
    <source>
        <dbReference type="ARBA" id="ARBA00023123"/>
    </source>
</evidence>
<feature type="compositionally biased region" description="Basic and acidic residues" evidence="10">
    <location>
        <begin position="2493"/>
        <end position="2537"/>
    </location>
</feature>
<organism evidence="14">
    <name type="scientific">Heliothis virescens</name>
    <name type="common">Tobacco budworm moth</name>
    <dbReference type="NCBI Taxonomy" id="7102"/>
    <lineage>
        <taxon>Eukaryota</taxon>
        <taxon>Metazoa</taxon>
        <taxon>Ecdysozoa</taxon>
        <taxon>Arthropoda</taxon>
        <taxon>Hexapoda</taxon>
        <taxon>Insecta</taxon>
        <taxon>Pterygota</taxon>
        <taxon>Neoptera</taxon>
        <taxon>Endopterygota</taxon>
        <taxon>Lepidoptera</taxon>
        <taxon>Glossata</taxon>
        <taxon>Ditrysia</taxon>
        <taxon>Noctuoidea</taxon>
        <taxon>Noctuidae</taxon>
        <taxon>Heliothinae</taxon>
        <taxon>Heliothis</taxon>
    </lineage>
</organism>
<dbReference type="InterPro" id="IPR011993">
    <property type="entry name" value="PH-like_dom_sf"/>
</dbReference>
<dbReference type="InterPro" id="IPR027417">
    <property type="entry name" value="P-loop_NTPase"/>
</dbReference>
<dbReference type="STRING" id="7102.A0A2A4K4Q7"/>
<dbReference type="Gene3D" id="3.40.850.10">
    <property type="entry name" value="Kinesin motor domain"/>
    <property type="match status" value="1"/>
</dbReference>
<feature type="compositionally biased region" description="Basic and acidic residues" evidence="10">
    <location>
        <begin position="2544"/>
        <end position="2583"/>
    </location>
</feature>
<feature type="region of interest" description="Disordered" evidence="10">
    <location>
        <begin position="2636"/>
        <end position="2737"/>
    </location>
</feature>
<dbReference type="InterPro" id="IPR036961">
    <property type="entry name" value="Kinesin_motor_dom_sf"/>
</dbReference>
<evidence type="ECO:0000259" key="11">
    <source>
        <dbReference type="PROSITE" id="PS50057"/>
    </source>
</evidence>
<evidence type="ECO:0000256" key="3">
    <source>
        <dbReference type="ARBA" id="ARBA00022490"/>
    </source>
</evidence>
<dbReference type="InterPro" id="IPR059004">
    <property type="entry name" value="MYO15"/>
</dbReference>
<dbReference type="InterPro" id="IPR038185">
    <property type="entry name" value="MyTH4_dom_sf"/>
</dbReference>
<dbReference type="InterPro" id="IPR000299">
    <property type="entry name" value="FERM_domain"/>
</dbReference>
<evidence type="ECO:0000256" key="10">
    <source>
        <dbReference type="SAM" id="MobiDB-lite"/>
    </source>
</evidence>
<keyword evidence="5 9" id="KW-0067">ATP-binding</keyword>
<dbReference type="SUPFAM" id="SSF50729">
    <property type="entry name" value="PH domain-like"/>
    <property type="match status" value="1"/>
</dbReference>
<dbReference type="Pfam" id="PF00063">
    <property type="entry name" value="Myosin_head"/>
    <property type="match status" value="1"/>
</dbReference>
<feature type="compositionally biased region" description="Polar residues" evidence="10">
    <location>
        <begin position="2477"/>
        <end position="2492"/>
    </location>
</feature>
<dbReference type="SMART" id="SM00015">
    <property type="entry name" value="IQ"/>
    <property type="match status" value="3"/>
</dbReference>
<dbReference type="Gene3D" id="2.30.29.30">
    <property type="entry name" value="Pleckstrin-homology domain (PH domain)/Phosphotyrosine-binding domain (PTB)"/>
    <property type="match status" value="1"/>
</dbReference>
<keyword evidence="3" id="KW-0963">Cytoplasm</keyword>
<keyword evidence="8 9" id="KW-0505">Motor protein</keyword>
<sequence length="3261" mass="365871">MAGSGGLSEWAEGAAVWFQPPGAAAPLPGELVEVHRAARVLLVSAHLNGQPQTFALQMGNGEDEGDPVWPREELGPTGVDDMTRLHDLHEAALLWNLKLRYEQGLIYTYAGSILVAVNPYRPVDALYGLQTARRYHAAEALGDLPPHLFAIAAAARAALPQPQAILISGESGAGKTESTKLAVQFLAAVAPAPPGRAPVSEQILEAAPLLEAFGNARTPKNHNSSRFGKLLELYFKDGSLAGARVAHYLLEKSRIVTQSPGERNYHVFYELLAGLDEEQRRSRGLLTAEHYFYLNQGGDSGGAGAGADWSALCGAMQVLGIGDAEREDIIRVLAAVLHLGNVYFHRRQLRHGQEGVQLGGGAEVRWAAHLLKVPAEAMARALTTRVTAARAERMRSPLPIDQALDARDAFAKALYSSLFSWLVLRINSIVHRAGLHDAHRISLLDIFGFEDLEENSFEQLCINYANETLQHYFNKHIFKLEQQEYQKERLEWSNLTWNDNSPVIQLLSKKPVGILHLLDDESNFPRASDASFLEKCHYNHALNELYSRPRLGASEFGIKHYAGQVWYNVEGFLDKNRDALRADVLELLCSSEVPLVAEMSTQLRAQHDANKTLPRGANGRFVTMKPRTPTVAARFSDSLHQLLESMSRCNPWFVRCIKPNTDKSPMKFDMPCVLAQLRYTGMLDTIKIRQTGYPIRIPFQNFVDRYRYLLKSTPSRSTPYREICNSILAEMPPTGAVGADYQLGAARVFIREALHRALERSRADKLRAAATKLQAHFRGYLARKRYQQVQYATVRLQAWWRGATARRRYVRVRTGVVRAQALVRGRRARKRLAALKEQHRRRAEAQQLAAKRRAAEQKAAQKAKAESLQVLEVPAELAFILSKLDEWQPPHTERNLAKVSGDVYAEEERVQLPRDLQQFAFSKFSSVYFADGGHLSPKKHPITRPFLAKAAVRDQDFNDAVATFKLILRWCDETAAGNEARQKVLADYIASRGLSSRGLRDEVLVQVCNQASGDSSTERVWQLMAHCLAAFQPGPPLHKWKIDLNINPCITQIPSALRVGARAGVVALAAAALAWRAAHTDARPALPLRLYDDTVQHVSVDSWTSCERAAAAALAAAGVQHNATGWSLTMEHNGQLTEWAGCEFALDAVGEVETWAALPGARPEPLRASGTGHAPARQSPPAPPPRASSVDTDKNARPQIPPPEPPKSRSPSIPRMLQDSIIDEDSSEYNWNIEKREETHTSKHTSEYSKHVSEYTKHGNEYPKHSNEYKHSNDYSKHSNDYSKHSNEYSRKTSHDVLSRESALNERYFEQTSDKVRSRSLDNLLGDNPVPPPNKLADLGLSQSRLNDRYHSVERLVGAPSVASSKGGMEMEYGTGSRAVPSRYIKSQYAGKRAPAGSQSSRAYIEKSSEFGGVRSSAMSDTSEAPSLASHVRRVRVPSQASDVDQFLDDLFSPVLDPNIDELSDARSLAASIKGGRNYSDFIDSVLNCDYNEQIETLNNVQEVQNLIKGGGKEDKEKGRTSRKESSVDSVDDYITNLFDPIFMNDSLKRLTDGEGLTGAIKGGGATPRAASANTSTLSFGALPLPPTMPSTPEALAAALGLHLPPPGTVDINAYHQNLQRAFLQSAMAQNLQIQQQLLAQNQALQTLLAGQVVEPSESEPTSPVRASTVVHVQVHSPPRNAVKLRRESNESMSAGAPPPPPPPMPPPLHSTDPLEIKGFVDPYGRAKTVRIGKWRWPPPKDAVGQEQAQDFTKFKLRQIQRRHTPQSQSNGMEHEPPRGRSKSETTPGIEWEEFEVDGPVVSPSREAPNQRTARRSFEIGAQRPSPGSVGKLKLSSEMRQRLERVTANHSVRSTSSAAETPRTINKLEDTRKLMLERQLGGGARWDAPPPPLPPAPPGPAPPPPMSPPTPPDGPAPPPPAPDASSTFAQLRRDRDTFGVHQNREADDRHAFLANWNSRRREESEPPPSRDDLATRFLTADRRHSERRVNDWGDESDVRSYDDRGQSRDEWDSESGHDTTGRRDRDNYSGREASEIYEVHTTRAERRKEENGIEDTFERKRSPFYDDFERFDGRKNSRDMLVGRARESPRSDIMFPQENNDAKRTERATFKTHMAQKERDRKMEAERRHSVSTHVTDRTEHIERDVPAPAALLPSDRSFLTYSRVPWKLRVRKEVFTPLENYNDPAILDLLYAQIVHDINSTLPSLRMSASERRAGAAWLRAQAGTPVRAATKRQAVEMARSWPFYFARLFAARVPPGENAVLAVSHNAVTIGVKGPAGLTIRRSLSLSGLRASSSAPHSLQLSSSREPPLTLHVPLAHHAHALIAEYALQYTQRQWRAARAQSLGSRARARTMQRPRLSLAMRDNWRHLQRLYGLELDCDDCSPPRRAPSLDSLINSSEGAVSSADASAPEDSDSGADTRNDPEPPRRKAHSNPERIKKCPQSFSSSSSGHMETIHEETTEPKVSVKEILARFENLTENTQVQPKPTTNGVTKERVSERETRETRESRDSRDSREIRELREARDSREETDHVERRAQTTSPVPRERERERERDRDRDRDRERERELREERRDQSTPQHDGRHPLLQFAVDHFRQSPEKQIMTLNDRIESFTNAKQSNHTFASHLLFKCSLLHKDVQPKPTTNGVTKERVSERETRETRESRDSRDSREIRELREARDSREETDHVERRAQTTSPVPRERERERERDRDRDRDRERERELREERRDQSTPQHDGRHPLLQFAVDHFRQSPELEILKADSSLKSKAKRNEWTWKAQTDVVKWQATPLRAPLLRLPAALAPPALECFTCVRAYCGDLQPNERQMHQDLTEVKCVYTVLMHCHSVPELRDEVYCQLMKQTTSNRSPSGDSCQRAWRLMSILAAYFTCSDTLRPFLVEYLSAAAADRRRPCQGTAAVCLANLRKTLRCGGRKNVPSVEEVTAVSAGRSARRQLYRLPGGAERVVNTRCATVVQDIVNELCELIGVTSEAERAEFSLYCIVAGDALTMPLAGDEYVLDVTTELQRAHHPFYLIFCRSVWHHPLRTDAPPLYTEVLFNQVAPDYLEGLLLVLPGGGAPPAPVLRDVALVAALLHRAAGLSEGAQARDLKFLLPKPLLALREPRPNKWASWLAAEWQHVRTLSPAAAKAKVLQVLSRWPLFGSSFFAVRRVSGNGEWREHVLALNRRGVHLLHPSTHDTDTRWPYAELISTRKVRSEDGTLFLDVKCGSLLQQRVTRLQAEQAHEVARLVRQYIALQRDQRHSPAFNN</sequence>
<comment type="subcellular location">
    <subcellularLocation>
        <location evidence="1">Cytoplasm</location>
    </subcellularLocation>
</comment>
<feature type="binding site" evidence="9">
    <location>
        <begin position="169"/>
        <end position="176"/>
    </location>
    <ligand>
        <name>ATP</name>
        <dbReference type="ChEBI" id="CHEBI:30616"/>
    </ligand>
</feature>
<comment type="similarity">
    <text evidence="2 9">Belongs to the TRAFAC class myosin-kinesin ATPase superfamily. Myosin family.</text>
</comment>
<feature type="compositionally biased region" description="Pro residues" evidence="10">
    <location>
        <begin position="1697"/>
        <end position="1709"/>
    </location>
</feature>
<proteinExistence type="inferred from homology"/>
<accession>A0A2A4K4Q7</accession>
<evidence type="ECO:0000259" key="12">
    <source>
        <dbReference type="PROSITE" id="PS51016"/>
    </source>
</evidence>
<feature type="domain" description="Myosin motor" evidence="13">
    <location>
        <begin position="77"/>
        <end position="763"/>
    </location>
</feature>
<feature type="compositionally biased region" description="Basic and acidic residues" evidence="10">
    <location>
        <begin position="1866"/>
        <end position="1876"/>
    </location>
</feature>
<dbReference type="PROSITE" id="PS50096">
    <property type="entry name" value="IQ"/>
    <property type="match status" value="3"/>
</dbReference>
<dbReference type="GO" id="GO:0003774">
    <property type="term" value="F:cytoskeletal motor activity"/>
    <property type="evidence" value="ECO:0007669"/>
    <property type="project" value="UniProtKB-UniRule"/>
</dbReference>
<dbReference type="Gene3D" id="1.20.120.720">
    <property type="entry name" value="Myosin VI head, motor domain, U50 subdomain"/>
    <property type="match status" value="1"/>
</dbReference>
<dbReference type="GO" id="GO:0005524">
    <property type="term" value="F:ATP binding"/>
    <property type="evidence" value="ECO:0007669"/>
    <property type="project" value="UniProtKB-UniRule"/>
</dbReference>
<dbReference type="Pfam" id="PF00612">
    <property type="entry name" value="IQ"/>
    <property type="match status" value="2"/>
</dbReference>
<dbReference type="SMART" id="SM00242">
    <property type="entry name" value="MYSc"/>
    <property type="match status" value="1"/>
</dbReference>
<dbReference type="Gene3D" id="1.10.10.820">
    <property type="match status" value="1"/>
</dbReference>
<feature type="compositionally biased region" description="Basic and acidic residues" evidence="10">
    <location>
        <begin position="1931"/>
        <end position="1951"/>
    </location>
</feature>
<dbReference type="Gene3D" id="6.20.240.20">
    <property type="match status" value="1"/>
</dbReference>
<dbReference type="SMART" id="SM00139">
    <property type="entry name" value="MyTH4"/>
    <property type="match status" value="2"/>
</dbReference>
<dbReference type="Gene3D" id="1.25.40.530">
    <property type="entry name" value="MyTH4 domain"/>
    <property type="match status" value="3"/>
</dbReference>
<feature type="compositionally biased region" description="Basic and acidic residues" evidence="10">
    <location>
        <begin position="2418"/>
        <end position="2439"/>
    </location>
</feature>
<dbReference type="SUPFAM" id="SSF52540">
    <property type="entry name" value="P-loop containing nucleoside triphosphate hydrolases"/>
    <property type="match status" value="1"/>
</dbReference>
<feature type="compositionally biased region" description="Basic and acidic residues" evidence="10">
    <location>
        <begin position="1959"/>
        <end position="2034"/>
    </location>
</feature>
<feature type="compositionally biased region" description="Basic and acidic residues" evidence="10">
    <location>
        <begin position="1835"/>
        <end position="1847"/>
    </location>
</feature>
<dbReference type="Pfam" id="PF26570">
    <property type="entry name" value="MYO15"/>
    <property type="match status" value="1"/>
</dbReference>